<comment type="subcellular location">
    <subcellularLocation>
        <location evidence="1">Membrane</location>
        <topology evidence="1">Multi-pass membrane protein</topology>
    </subcellularLocation>
</comment>
<keyword evidence="4 5" id="KW-0472">Membrane</keyword>
<dbReference type="PANTHER" id="PTHR10846:SF8">
    <property type="entry name" value="INNER MEMBRANE PROTEIN YRBG"/>
    <property type="match status" value="1"/>
</dbReference>
<keyword evidence="3 5" id="KW-1133">Transmembrane helix</keyword>
<dbReference type="InterPro" id="IPR004481">
    <property type="entry name" value="K/Na/Ca-exchanger"/>
</dbReference>
<protein>
    <submittedName>
        <fullName evidence="7">Cation:H+ antiporter</fullName>
    </submittedName>
</protein>
<evidence type="ECO:0000256" key="2">
    <source>
        <dbReference type="ARBA" id="ARBA00022692"/>
    </source>
</evidence>
<dbReference type="Gene3D" id="1.20.1420.30">
    <property type="entry name" value="NCX, central ion-binding region"/>
    <property type="match status" value="1"/>
</dbReference>
<feature type="transmembrane region" description="Helical" evidence="5">
    <location>
        <begin position="69"/>
        <end position="91"/>
    </location>
</feature>
<feature type="domain" description="Sodium/calcium exchanger membrane region" evidence="6">
    <location>
        <begin position="6"/>
        <end position="143"/>
    </location>
</feature>
<gene>
    <name evidence="7" type="ORF">TTHT_1219</name>
</gene>
<dbReference type="Proteomes" id="UP000595564">
    <property type="component" value="Chromosome"/>
</dbReference>
<name>A0A7R6PZN9_9BACT</name>
<dbReference type="InterPro" id="IPR004837">
    <property type="entry name" value="NaCa_Exmemb"/>
</dbReference>
<dbReference type="GO" id="GO:0005886">
    <property type="term" value="C:plasma membrane"/>
    <property type="evidence" value="ECO:0007669"/>
    <property type="project" value="TreeGrafter"/>
</dbReference>
<feature type="transmembrane region" description="Helical" evidence="5">
    <location>
        <begin position="238"/>
        <end position="261"/>
    </location>
</feature>
<feature type="domain" description="Sodium/calcium exchanger membrane region" evidence="6">
    <location>
        <begin position="175"/>
        <end position="318"/>
    </location>
</feature>
<dbReference type="RefSeq" id="WP_201327045.1">
    <property type="nucleotide sequence ID" value="NZ_AP017470.1"/>
</dbReference>
<dbReference type="GO" id="GO:0006874">
    <property type="term" value="P:intracellular calcium ion homeostasis"/>
    <property type="evidence" value="ECO:0007669"/>
    <property type="project" value="TreeGrafter"/>
</dbReference>
<evidence type="ECO:0000259" key="6">
    <source>
        <dbReference type="Pfam" id="PF01699"/>
    </source>
</evidence>
<reference evidence="7 8" key="1">
    <citation type="journal article" date="2012" name="Extremophiles">
        <title>Thermotomaculum hydrothermale gen. nov., sp. nov., a novel heterotrophic thermophile within the phylum Acidobacteria from a deep-sea hydrothermal vent chimney in the Southern Okinawa Trough.</title>
        <authorList>
            <person name="Izumi H."/>
            <person name="Nunoura T."/>
            <person name="Miyazaki M."/>
            <person name="Mino S."/>
            <person name="Toki T."/>
            <person name="Takai K."/>
            <person name="Sako Y."/>
            <person name="Sawabe T."/>
            <person name="Nakagawa S."/>
        </authorList>
    </citation>
    <scope>NUCLEOTIDE SEQUENCE [LARGE SCALE GENOMIC DNA]</scope>
    <source>
        <strain evidence="7 8">AC55</strain>
    </source>
</reference>
<accession>A0A7R6PZN9</accession>
<sequence length="320" mass="35442">MAILLLKFLIISIIITFAGYKLTVSGDRIGDETGFGSNMVGFILLASITSLPELVTAISAAHLKSANLVFGNMIGSNIFNMVVIAIVVVLGSRKMHEAKSENIFNASMGLFIVALAGILTFLKLKISGVILGIFYIAIIYLSFKFENKHNKKEEKTSLKIKELWKEYLLFLFLSAIIVISGYYLTIICDKMATTPFNINSKTIVLGSTFVGQLFLAISTSLPELIVSISAVKIGKIDMAYANVFGSNIFNIFILGISSFFYPGNMFASVSPSILFSILIFFILVSITIGSLKYRIKSKFRIDAYLLILFYLLNLYYIFSK</sequence>
<dbReference type="KEGG" id="thyd:TTHT_1219"/>
<dbReference type="Pfam" id="PF01699">
    <property type="entry name" value="Na_Ca_ex"/>
    <property type="match status" value="2"/>
</dbReference>
<feature type="transmembrane region" description="Helical" evidence="5">
    <location>
        <begin position="35"/>
        <end position="63"/>
    </location>
</feature>
<evidence type="ECO:0000256" key="1">
    <source>
        <dbReference type="ARBA" id="ARBA00004141"/>
    </source>
</evidence>
<evidence type="ECO:0000256" key="4">
    <source>
        <dbReference type="ARBA" id="ARBA00023136"/>
    </source>
</evidence>
<feature type="transmembrane region" description="Helical" evidence="5">
    <location>
        <begin position="273"/>
        <end position="291"/>
    </location>
</feature>
<dbReference type="PANTHER" id="PTHR10846">
    <property type="entry name" value="SODIUM/POTASSIUM/CALCIUM EXCHANGER"/>
    <property type="match status" value="1"/>
</dbReference>
<evidence type="ECO:0000313" key="7">
    <source>
        <dbReference type="EMBL" id="BBB32743.1"/>
    </source>
</evidence>
<dbReference type="GO" id="GO:0008273">
    <property type="term" value="F:calcium, potassium:sodium antiporter activity"/>
    <property type="evidence" value="ECO:0007669"/>
    <property type="project" value="TreeGrafter"/>
</dbReference>
<dbReference type="EMBL" id="AP017470">
    <property type="protein sequence ID" value="BBB32743.1"/>
    <property type="molecule type" value="Genomic_DNA"/>
</dbReference>
<keyword evidence="2 5" id="KW-0812">Transmembrane</keyword>
<feature type="transmembrane region" description="Helical" evidence="5">
    <location>
        <begin position="6"/>
        <end position="23"/>
    </location>
</feature>
<dbReference type="AlphaFoldDB" id="A0A7R6PZN9"/>
<proteinExistence type="predicted"/>
<organism evidence="7 8">
    <name type="scientific">Thermotomaculum hydrothermale</name>
    <dbReference type="NCBI Taxonomy" id="981385"/>
    <lineage>
        <taxon>Bacteria</taxon>
        <taxon>Pseudomonadati</taxon>
        <taxon>Acidobacteriota</taxon>
        <taxon>Holophagae</taxon>
        <taxon>Thermotomaculales</taxon>
        <taxon>Thermotomaculaceae</taxon>
        <taxon>Thermotomaculum</taxon>
    </lineage>
</organism>
<evidence type="ECO:0000313" key="8">
    <source>
        <dbReference type="Proteomes" id="UP000595564"/>
    </source>
</evidence>
<feature type="transmembrane region" description="Helical" evidence="5">
    <location>
        <begin position="167"/>
        <end position="184"/>
    </location>
</feature>
<feature type="transmembrane region" description="Helical" evidence="5">
    <location>
        <begin position="103"/>
        <end position="122"/>
    </location>
</feature>
<dbReference type="InterPro" id="IPR044880">
    <property type="entry name" value="NCX_ion-bd_dom_sf"/>
</dbReference>
<feature type="transmembrane region" description="Helical" evidence="5">
    <location>
        <begin position="303"/>
        <end position="318"/>
    </location>
</feature>
<feature type="transmembrane region" description="Helical" evidence="5">
    <location>
        <begin position="204"/>
        <end position="226"/>
    </location>
</feature>
<feature type="transmembrane region" description="Helical" evidence="5">
    <location>
        <begin position="128"/>
        <end position="146"/>
    </location>
</feature>
<keyword evidence="8" id="KW-1185">Reference proteome</keyword>
<evidence type="ECO:0000256" key="5">
    <source>
        <dbReference type="SAM" id="Phobius"/>
    </source>
</evidence>
<evidence type="ECO:0000256" key="3">
    <source>
        <dbReference type="ARBA" id="ARBA00022989"/>
    </source>
</evidence>
<dbReference type="GO" id="GO:0005262">
    <property type="term" value="F:calcium channel activity"/>
    <property type="evidence" value="ECO:0007669"/>
    <property type="project" value="TreeGrafter"/>
</dbReference>